<evidence type="ECO:0000259" key="1">
    <source>
        <dbReference type="Pfam" id="PF03807"/>
    </source>
</evidence>
<dbReference type="AlphaFoldDB" id="A0A445H4V6"/>
<dbReference type="InterPro" id="IPR036291">
    <property type="entry name" value="NAD(P)-bd_dom_sf"/>
</dbReference>
<dbReference type="InterPro" id="IPR059064">
    <property type="entry name" value="TYRAAT2_C"/>
</dbReference>
<feature type="domain" description="Pyrroline-5-carboxylate reductase catalytic N-terminal" evidence="1">
    <location>
        <begin position="30"/>
        <end position="109"/>
    </location>
</feature>
<dbReference type="Pfam" id="PF26213">
    <property type="entry name" value="TYRAAT1_C"/>
    <property type="match status" value="1"/>
</dbReference>
<organism evidence="3 4">
    <name type="scientific">Glycine soja</name>
    <name type="common">Wild soybean</name>
    <dbReference type="NCBI Taxonomy" id="3848"/>
    <lineage>
        <taxon>Eukaryota</taxon>
        <taxon>Viridiplantae</taxon>
        <taxon>Streptophyta</taxon>
        <taxon>Embryophyta</taxon>
        <taxon>Tracheophyta</taxon>
        <taxon>Spermatophyta</taxon>
        <taxon>Magnoliopsida</taxon>
        <taxon>eudicotyledons</taxon>
        <taxon>Gunneridae</taxon>
        <taxon>Pentapetalae</taxon>
        <taxon>rosids</taxon>
        <taxon>fabids</taxon>
        <taxon>Fabales</taxon>
        <taxon>Fabaceae</taxon>
        <taxon>Papilionoideae</taxon>
        <taxon>50 kb inversion clade</taxon>
        <taxon>NPAAA clade</taxon>
        <taxon>indigoferoid/millettioid clade</taxon>
        <taxon>Phaseoleae</taxon>
        <taxon>Glycine</taxon>
        <taxon>Glycine subgen. Soja</taxon>
    </lineage>
</organism>
<name>A0A445H4V6_GLYSO</name>
<dbReference type="Gene3D" id="3.40.50.720">
    <property type="entry name" value="NAD(P)-binding Rossmann-like Domain"/>
    <property type="match status" value="1"/>
</dbReference>
<dbReference type="Pfam" id="PF03807">
    <property type="entry name" value="F420_oxidored"/>
    <property type="match status" value="1"/>
</dbReference>
<evidence type="ECO:0000313" key="4">
    <source>
        <dbReference type="Proteomes" id="UP000289340"/>
    </source>
</evidence>
<comment type="caution">
    <text evidence="3">The sequence shown here is derived from an EMBL/GenBank/DDBJ whole genome shotgun (WGS) entry which is preliminary data.</text>
</comment>
<evidence type="ECO:0000313" key="3">
    <source>
        <dbReference type="EMBL" id="RZB68684.1"/>
    </source>
</evidence>
<dbReference type="GO" id="GO:0006571">
    <property type="term" value="P:tyrosine biosynthetic process"/>
    <property type="evidence" value="ECO:0007669"/>
    <property type="project" value="InterPro"/>
</dbReference>
<dbReference type="InterPro" id="IPR045011">
    <property type="entry name" value="TYRAAT1/2"/>
</dbReference>
<protein>
    <submittedName>
        <fullName evidence="3">Arogenate dehydrogenase 1, chloroplastic</fullName>
    </submittedName>
</protein>
<sequence length="245" mass="28199">MLISRSSDVVKLYNYKSNGANQSDDNTKLKIAIVGFGNFGQFLAKTFVSHGHRVLAYSRSDYTHVAQELGVSYFNNIDDLCEQHPEVILLCTSILSTEKVLKSLPVQRLKRIRIGIDESRTSRCDRFLDIFASEGCRMVEMSCAEHDWHAAGSQFITHTTGIFLEKLELERTPIDTKGYETLLSLVENTAGDSFDLYYGLFLYNINAMEQIERFDRAFESVKKQLFDRLHGFYRQQVFKHEEKLP</sequence>
<accession>A0A445H4V6</accession>
<dbReference type="Proteomes" id="UP000289340">
    <property type="component" value="Chromosome 14"/>
</dbReference>
<dbReference type="SUPFAM" id="SSF51735">
    <property type="entry name" value="NAD(P)-binding Rossmann-fold domains"/>
    <property type="match status" value="1"/>
</dbReference>
<feature type="domain" description="TYRAAT2-like C-terminal" evidence="2">
    <location>
        <begin position="164"/>
        <end position="236"/>
    </location>
</feature>
<dbReference type="PANTHER" id="PTHR43207:SF8">
    <property type="entry name" value="AROGENATE DEHYDROGENASE 1, CHLOROPLASTIC"/>
    <property type="match status" value="1"/>
</dbReference>
<dbReference type="SUPFAM" id="SSF48179">
    <property type="entry name" value="6-phosphogluconate dehydrogenase C-terminal domain-like"/>
    <property type="match status" value="1"/>
</dbReference>
<keyword evidence="4" id="KW-1185">Reference proteome</keyword>
<dbReference type="GO" id="GO:0033730">
    <property type="term" value="F:arogenate dehydrogenase (NADP+) activity"/>
    <property type="evidence" value="ECO:0007669"/>
    <property type="project" value="InterPro"/>
</dbReference>
<reference evidence="3 4" key="1">
    <citation type="submission" date="2018-09" db="EMBL/GenBank/DDBJ databases">
        <title>A high-quality reference genome of wild soybean provides a powerful tool to mine soybean genomes.</title>
        <authorList>
            <person name="Xie M."/>
            <person name="Chung C.Y.L."/>
            <person name="Li M.-W."/>
            <person name="Wong F.-L."/>
            <person name="Chan T.-F."/>
            <person name="Lam H.-M."/>
        </authorList>
    </citation>
    <scope>NUCLEOTIDE SEQUENCE [LARGE SCALE GENOMIC DNA]</scope>
    <source>
        <strain evidence="4">cv. W05</strain>
        <tissue evidence="3">Hypocotyl of etiolated seedlings</tissue>
    </source>
</reference>
<dbReference type="PANTHER" id="PTHR43207">
    <property type="entry name" value="AROGENATE DEHYDROGENASE-RELATED"/>
    <property type="match status" value="1"/>
</dbReference>
<dbReference type="InterPro" id="IPR028939">
    <property type="entry name" value="P5C_Rdtase_cat_N"/>
</dbReference>
<proteinExistence type="predicted"/>
<dbReference type="InterPro" id="IPR008927">
    <property type="entry name" value="6-PGluconate_DH-like_C_sf"/>
</dbReference>
<dbReference type="EMBL" id="QZWG01000014">
    <property type="protein sequence ID" value="RZB68684.1"/>
    <property type="molecule type" value="Genomic_DNA"/>
</dbReference>
<gene>
    <name evidence="3" type="ORF">D0Y65_038449</name>
</gene>
<evidence type="ECO:0000259" key="2">
    <source>
        <dbReference type="Pfam" id="PF26213"/>
    </source>
</evidence>